<evidence type="ECO:0000313" key="3">
    <source>
        <dbReference type="Proteomes" id="UP000325902"/>
    </source>
</evidence>
<reference evidence="2 3" key="1">
    <citation type="journal article" date="2019" name="Sci. Rep.">
        <title>A multi-omics analysis of the grapevine pathogen Lasiodiplodia theobromae reveals that temperature affects the expression of virulence- and pathogenicity-related genes.</title>
        <authorList>
            <person name="Felix C."/>
            <person name="Meneses R."/>
            <person name="Goncalves M.F.M."/>
            <person name="Tilleman L."/>
            <person name="Duarte A.S."/>
            <person name="Jorrin-Novo J.V."/>
            <person name="Van de Peer Y."/>
            <person name="Deforce D."/>
            <person name="Van Nieuwerburgh F."/>
            <person name="Esteves A.C."/>
            <person name="Alves A."/>
        </authorList>
    </citation>
    <scope>NUCLEOTIDE SEQUENCE [LARGE SCALE GENOMIC DNA]</scope>
    <source>
        <strain evidence="2 3">LA-SOL3</strain>
    </source>
</reference>
<dbReference type="Proteomes" id="UP000325902">
    <property type="component" value="Unassembled WGS sequence"/>
</dbReference>
<protein>
    <submittedName>
        <fullName evidence="2">Uncharacterized protein</fullName>
    </submittedName>
</protein>
<name>A0A5N5D9Y4_9PEZI</name>
<gene>
    <name evidence="2" type="ORF">DBV05_g6719</name>
</gene>
<organism evidence="2 3">
    <name type="scientific">Lasiodiplodia theobromae</name>
    <dbReference type="NCBI Taxonomy" id="45133"/>
    <lineage>
        <taxon>Eukaryota</taxon>
        <taxon>Fungi</taxon>
        <taxon>Dikarya</taxon>
        <taxon>Ascomycota</taxon>
        <taxon>Pezizomycotina</taxon>
        <taxon>Dothideomycetes</taxon>
        <taxon>Dothideomycetes incertae sedis</taxon>
        <taxon>Botryosphaeriales</taxon>
        <taxon>Botryosphaeriaceae</taxon>
        <taxon>Lasiodiplodia</taxon>
    </lineage>
</organism>
<accession>A0A5N5D9Y4</accession>
<keyword evidence="3" id="KW-1185">Reference proteome</keyword>
<comment type="caution">
    <text evidence="2">The sequence shown here is derived from an EMBL/GenBank/DDBJ whole genome shotgun (WGS) entry which is preliminary data.</text>
</comment>
<evidence type="ECO:0000313" key="2">
    <source>
        <dbReference type="EMBL" id="KAB2574633.1"/>
    </source>
</evidence>
<feature type="signal peptide" evidence="1">
    <location>
        <begin position="1"/>
        <end position="16"/>
    </location>
</feature>
<keyword evidence="1" id="KW-0732">Signal</keyword>
<sequence length="782" mass="82758">MHSAALLPLLAGLAVAKPIAATTEAPSSATPDALPIDFLANVEIPTYSTIEGVSSQDIPYATPTAIAAVKADQSETPLSVFPAATSVAINAAGEDGDAAAPTSTATAEKRHFVDVQRRAACDSQATIESHYDIDVSSASAFRADTTMANVAQAASVPSGYQNNFVNLQGASSAYAYLGYTVVDTGYDVQYCANQCDSKEGCLSFNIYFERDPTVEPGTGCENPPAFANVKCSFWGSALDDRTATNTGQWRAGFEVAIAGSNAYTSNRVGKTISGWSAPLNLGNAAMNAPLWDASNTWTYMGYKLFQDGPFDVALCSAACEAQTAYNVAHPPSSGYTPLCAGFGTYQLTVTDRNTGRSSVVGQMCTMYTSAWGAEYATNTVAWNDAIMTKYTYSLSFFYSKPELQPVTDSNLAALQSDGGRFCTSYISYSAPTSTATSTVSPVRTITSFSTSTVRTTSTRTVTSATGGFQRRDDGDSATADDNAIIVSYITASSDLVPPPPAATITASNATIVVDPTPTTLAKRAGNAVATPAGVSDWSPLKISAACSRVATGTITTTATTTLATALTTINPTTTTTTTIFTTTTVYTSAPSSTQLAGANNPTYQQALLTLPFSVSITGMSNNQISLDRNGWLCFQNPYGSDGSWDLLRLYYQGFYAPFDFRLDPAAGHYISARVAGDAPNRKIVFEYNLGSNENANGLYHFDLTVYENRGGVLEMRYYTMYNNGRSGWAPQIPGYIAPVGQQLNDYSSQGRYGSVMAYPSSIAGGTIITSNWNTRQTTTGTF</sequence>
<dbReference type="EMBL" id="VCHE01000041">
    <property type="protein sequence ID" value="KAB2574633.1"/>
    <property type="molecule type" value="Genomic_DNA"/>
</dbReference>
<evidence type="ECO:0000256" key="1">
    <source>
        <dbReference type="SAM" id="SignalP"/>
    </source>
</evidence>
<proteinExistence type="predicted"/>
<dbReference type="AlphaFoldDB" id="A0A5N5D9Y4"/>
<dbReference type="PANTHER" id="PTHR36578:SF1">
    <property type="entry name" value="APPLE DOMAIN-CONTAINING PROTEIN"/>
    <property type="match status" value="1"/>
</dbReference>
<dbReference type="PANTHER" id="PTHR36578">
    <property type="entry name" value="CHROMOSOME 15, WHOLE GENOME SHOTGUN SEQUENCE"/>
    <property type="match status" value="1"/>
</dbReference>
<feature type="chain" id="PRO_5024820136" evidence="1">
    <location>
        <begin position="17"/>
        <end position="782"/>
    </location>
</feature>
<dbReference type="OrthoDB" id="271448at2759"/>